<evidence type="ECO:0000259" key="8">
    <source>
        <dbReference type="SMART" id="SM00563"/>
    </source>
</evidence>
<feature type="transmembrane region" description="Helical" evidence="7">
    <location>
        <begin position="324"/>
        <end position="345"/>
    </location>
</feature>
<keyword evidence="10" id="KW-1185">Reference proteome</keyword>
<reference evidence="9 10" key="1">
    <citation type="journal article" date="2022" name="Nat. Plants">
        <title>Genomes of leafy and leafless Platanthera orchids illuminate the evolution of mycoheterotrophy.</title>
        <authorList>
            <person name="Li M.H."/>
            <person name="Liu K.W."/>
            <person name="Li Z."/>
            <person name="Lu H.C."/>
            <person name="Ye Q.L."/>
            <person name="Zhang D."/>
            <person name="Wang J.Y."/>
            <person name="Li Y.F."/>
            <person name="Zhong Z.M."/>
            <person name="Liu X."/>
            <person name="Yu X."/>
            <person name="Liu D.K."/>
            <person name="Tu X.D."/>
            <person name="Liu B."/>
            <person name="Hao Y."/>
            <person name="Liao X.Y."/>
            <person name="Jiang Y.T."/>
            <person name="Sun W.H."/>
            <person name="Chen J."/>
            <person name="Chen Y.Q."/>
            <person name="Ai Y."/>
            <person name="Zhai J.W."/>
            <person name="Wu S.S."/>
            <person name="Zhou Z."/>
            <person name="Hsiao Y.Y."/>
            <person name="Wu W.L."/>
            <person name="Chen Y.Y."/>
            <person name="Lin Y.F."/>
            <person name="Hsu J.L."/>
            <person name="Li C.Y."/>
            <person name="Wang Z.W."/>
            <person name="Zhao X."/>
            <person name="Zhong W.Y."/>
            <person name="Ma X.K."/>
            <person name="Ma L."/>
            <person name="Huang J."/>
            <person name="Chen G.Z."/>
            <person name="Huang M.Z."/>
            <person name="Huang L."/>
            <person name="Peng D.H."/>
            <person name="Luo Y.B."/>
            <person name="Zou S.Q."/>
            <person name="Chen S.P."/>
            <person name="Lan S."/>
            <person name="Tsai W.C."/>
            <person name="Van de Peer Y."/>
            <person name="Liu Z.J."/>
        </authorList>
    </citation>
    <scope>NUCLEOTIDE SEQUENCE [LARGE SCALE GENOMIC DNA]</scope>
    <source>
        <strain evidence="9">Lor287</strain>
    </source>
</reference>
<evidence type="ECO:0000256" key="6">
    <source>
        <dbReference type="ARBA" id="ARBA00023136"/>
    </source>
</evidence>
<dbReference type="Proteomes" id="UP001418222">
    <property type="component" value="Unassembled WGS sequence"/>
</dbReference>
<accession>A0AAP0BTS4</accession>
<comment type="subcellular location">
    <subcellularLocation>
        <location evidence="1">Membrane</location>
        <topology evidence="1">Multi-pass membrane protein</topology>
    </subcellularLocation>
</comment>
<dbReference type="GO" id="GO:0010143">
    <property type="term" value="P:cutin biosynthetic process"/>
    <property type="evidence" value="ECO:0007669"/>
    <property type="project" value="TreeGrafter"/>
</dbReference>
<dbReference type="GO" id="GO:0016791">
    <property type="term" value="F:phosphatase activity"/>
    <property type="evidence" value="ECO:0007669"/>
    <property type="project" value="TreeGrafter"/>
</dbReference>
<dbReference type="InterPro" id="IPR002123">
    <property type="entry name" value="Plipid/glycerol_acylTrfase"/>
</dbReference>
<evidence type="ECO:0000313" key="10">
    <source>
        <dbReference type="Proteomes" id="UP001418222"/>
    </source>
</evidence>
<dbReference type="GO" id="GO:0090447">
    <property type="term" value="F:glycerol-3-phosphate 2-O-acyltransferase activity"/>
    <property type="evidence" value="ECO:0007669"/>
    <property type="project" value="TreeGrafter"/>
</dbReference>
<dbReference type="PANTHER" id="PTHR15486:SF0">
    <property type="entry name" value="GLYCEROL-3-PHOSPHATE ACYLTRANSFERASE 1"/>
    <property type="match status" value="1"/>
</dbReference>
<dbReference type="PANTHER" id="PTHR15486">
    <property type="entry name" value="ANCIENT UBIQUITOUS PROTEIN"/>
    <property type="match status" value="1"/>
</dbReference>
<evidence type="ECO:0000313" key="9">
    <source>
        <dbReference type="EMBL" id="KAK8948941.1"/>
    </source>
</evidence>
<keyword evidence="4 7" id="KW-0812">Transmembrane</keyword>
<feature type="transmembrane region" description="Helical" evidence="7">
    <location>
        <begin position="351"/>
        <end position="371"/>
    </location>
</feature>
<dbReference type="SMART" id="SM00563">
    <property type="entry name" value="PlsC"/>
    <property type="match status" value="1"/>
</dbReference>
<dbReference type="SUPFAM" id="SSF69593">
    <property type="entry name" value="Glycerol-3-phosphate (1)-acyltransferase"/>
    <property type="match status" value="1"/>
</dbReference>
<comment type="caution">
    <text evidence="9">The sequence shown here is derived from an EMBL/GenBank/DDBJ whole genome shotgun (WGS) entry which is preliminary data.</text>
</comment>
<gene>
    <name evidence="9" type="primary">GPAT1</name>
    <name evidence="9" type="ORF">KSP39_PZI005268</name>
</gene>
<evidence type="ECO:0000256" key="2">
    <source>
        <dbReference type="ARBA" id="ARBA00007937"/>
    </source>
</evidence>
<name>A0AAP0BTS4_9ASPA</name>
<dbReference type="InterPro" id="IPR056462">
    <property type="entry name" value="HAD_RAM2/GPAT1-8"/>
</dbReference>
<dbReference type="Pfam" id="PF23270">
    <property type="entry name" value="HAD_RAM2_N"/>
    <property type="match status" value="1"/>
</dbReference>
<keyword evidence="5 7" id="KW-1133">Transmembrane helix</keyword>
<dbReference type="Gene3D" id="3.40.50.1000">
    <property type="entry name" value="HAD superfamily/HAD-like"/>
    <property type="match status" value="1"/>
</dbReference>
<evidence type="ECO:0000256" key="7">
    <source>
        <dbReference type="SAM" id="Phobius"/>
    </source>
</evidence>
<protein>
    <submittedName>
        <fullName evidence="9">Glycerol-3-phosphate acyltransferase 1</fullName>
    </submittedName>
</protein>
<keyword evidence="3" id="KW-0808">Transferase</keyword>
<feature type="domain" description="Phospholipid/glycerol acyltransferase" evidence="8">
    <location>
        <begin position="394"/>
        <end position="495"/>
    </location>
</feature>
<dbReference type="Gene3D" id="1.20.1440.100">
    <property type="entry name" value="SG protein - dephosphorylation function"/>
    <property type="match status" value="1"/>
</dbReference>
<dbReference type="GO" id="GO:0016020">
    <property type="term" value="C:membrane"/>
    <property type="evidence" value="ECO:0007669"/>
    <property type="project" value="UniProtKB-SubCell"/>
</dbReference>
<dbReference type="AlphaFoldDB" id="A0AAP0BTS4"/>
<dbReference type="Pfam" id="PF01553">
    <property type="entry name" value="Acyltransferase"/>
    <property type="match status" value="1"/>
</dbReference>
<keyword evidence="9" id="KW-0012">Acyltransferase</keyword>
<dbReference type="EMBL" id="JBBWWQ010000004">
    <property type="protein sequence ID" value="KAK8948941.1"/>
    <property type="molecule type" value="Genomic_DNA"/>
</dbReference>
<organism evidence="9 10">
    <name type="scientific">Platanthera zijinensis</name>
    <dbReference type="NCBI Taxonomy" id="2320716"/>
    <lineage>
        <taxon>Eukaryota</taxon>
        <taxon>Viridiplantae</taxon>
        <taxon>Streptophyta</taxon>
        <taxon>Embryophyta</taxon>
        <taxon>Tracheophyta</taxon>
        <taxon>Spermatophyta</taxon>
        <taxon>Magnoliopsida</taxon>
        <taxon>Liliopsida</taxon>
        <taxon>Asparagales</taxon>
        <taxon>Orchidaceae</taxon>
        <taxon>Orchidoideae</taxon>
        <taxon>Orchideae</taxon>
        <taxon>Orchidinae</taxon>
        <taxon>Platanthera</taxon>
    </lineage>
</organism>
<evidence type="ECO:0000256" key="5">
    <source>
        <dbReference type="ARBA" id="ARBA00022989"/>
    </source>
</evidence>
<sequence>MAILKIAVHEWVSYFFKAAKQIHILHSFLSRIPPPSSLHPLPSLSLYDPVAARKKRTEYSVLFDFHGSLLRSSSLFPFFMVVAFEGGGLFRAALLLLSFPLLLLAGHGGELMGLKIMAFVTFCGLRRRDVEIVARAVLNKVYLEDLHRRGYEVVTAAAGRKVAVTSLPRVMVEGFLKEYVGVSEVIAAEMEVRGMYFTGIFAGSGGGGGGRGERQMALWELLGEDKADIGLVSTCTTPANQMLISFSKLRQIFLCNLSYVEIVLSADTSNDISQEVYIVNKKETPVITPTNADALVAGEFPAENSTLNPKPKYPKPLVFHDGRLAFLPTPSATLAVLVFLPFSLILSILRILTGLVFPYWIAITVASALGLRIRVSHPPNPNPNPNPRKADRGVLYVCNHRTLADPIILSVVLARSVPAVTYSLSPISEAVSPIPTVRLTRDRRRDAAIIRRIIAAGNLAICPEGTTCREPYLLRFSPLFAELADEIEPVAINVEVSMFYGTTASGIKSLDPIFFFMNPRPWYYVGLLGRVSPKMSFSGGFTAADVANGIQRKLAEALGFQCTTLTRRDKYIMLAGNNGIVTPEPPKEA</sequence>
<evidence type="ECO:0000256" key="3">
    <source>
        <dbReference type="ARBA" id="ARBA00022679"/>
    </source>
</evidence>
<proteinExistence type="inferred from homology"/>
<keyword evidence="6 7" id="KW-0472">Membrane</keyword>
<comment type="similarity">
    <text evidence="2">Belongs to the GPAT/DAPAT family.</text>
</comment>
<dbReference type="InterPro" id="IPR023214">
    <property type="entry name" value="HAD_sf"/>
</dbReference>
<evidence type="ECO:0000256" key="4">
    <source>
        <dbReference type="ARBA" id="ARBA00022692"/>
    </source>
</evidence>
<evidence type="ECO:0000256" key="1">
    <source>
        <dbReference type="ARBA" id="ARBA00004141"/>
    </source>
</evidence>